<keyword evidence="3" id="KW-1185">Reference proteome</keyword>
<evidence type="ECO:0000313" key="2">
    <source>
        <dbReference type="EMBL" id="MFC7606094.1"/>
    </source>
</evidence>
<keyword evidence="1" id="KW-1133">Transmembrane helix</keyword>
<dbReference type="Proteomes" id="UP001596514">
    <property type="component" value="Unassembled WGS sequence"/>
</dbReference>
<feature type="transmembrane region" description="Helical" evidence="1">
    <location>
        <begin position="7"/>
        <end position="28"/>
    </location>
</feature>
<sequence>MLQRGLNWAAATLVGVFGFVWTGVVMFATVETSAWTWIGQVSFGAFLTCWALYKASLLVRRAKPGFVPRHRRVRAGRATAP</sequence>
<organism evidence="2 3">
    <name type="scientific">Streptosporangium amethystogenes subsp. fukuiense</name>
    <dbReference type="NCBI Taxonomy" id="698418"/>
    <lineage>
        <taxon>Bacteria</taxon>
        <taxon>Bacillati</taxon>
        <taxon>Actinomycetota</taxon>
        <taxon>Actinomycetes</taxon>
        <taxon>Streptosporangiales</taxon>
        <taxon>Streptosporangiaceae</taxon>
        <taxon>Streptosporangium</taxon>
    </lineage>
</organism>
<feature type="transmembrane region" description="Helical" evidence="1">
    <location>
        <begin position="34"/>
        <end position="53"/>
    </location>
</feature>
<evidence type="ECO:0000256" key="1">
    <source>
        <dbReference type="SAM" id="Phobius"/>
    </source>
</evidence>
<accession>A0ABW2TC86</accession>
<proteinExistence type="predicted"/>
<keyword evidence="1" id="KW-0472">Membrane</keyword>
<reference evidence="3" key="1">
    <citation type="journal article" date="2019" name="Int. J. Syst. Evol. Microbiol.">
        <title>The Global Catalogue of Microorganisms (GCM) 10K type strain sequencing project: providing services to taxonomists for standard genome sequencing and annotation.</title>
        <authorList>
            <consortium name="The Broad Institute Genomics Platform"/>
            <consortium name="The Broad Institute Genome Sequencing Center for Infectious Disease"/>
            <person name="Wu L."/>
            <person name="Ma J."/>
        </authorList>
    </citation>
    <scope>NUCLEOTIDE SEQUENCE [LARGE SCALE GENOMIC DNA]</scope>
    <source>
        <strain evidence="3">JCM 10083</strain>
    </source>
</reference>
<protein>
    <submittedName>
        <fullName evidence="2">Uncharacterized protein</fullName>
    </submittedName>
</protein>
<gene>
    <name evidence="2" type="ORF">ACFQVD_38935</name>
</gene>
<evidence type="ECO:0000313" key="3">
    <source>
        <dbReference type="Proteomes" id="UP001596514"/>
    </source>
</evidence>
<dbReference type="EMBL" id="JBHTEE010000001">
    <property type="protein sequence ID" value="MFC7606094.1"/>
    <property type="molecule type" value="Genomic_DNA"/>
</dbReference>
<dbReference type="RefSeq" id="WP_343977276.1">
    <property type="nucleotide sequence ID" value="NZ_BAAAGK010000150.1"/>
</dbReference>
<comment type="caution">
    <text evidence="2">The sequence shown here is derived from an EMBL/GenBank/DDBJ whole genome shotgun (WGS) entry which is preliminary data.</text>
</comment>
<keyword evidence="1" id="KW-0812">Transmembrane</keyword>
<name>A0ABW2TC86_9ACTN</name>